<dbReference type="InterPro" id="IPR038731">
    <property type="entry name" value="RgtA/B/C-like"/>
</dbReference>
<feature type="transmembrane region" description="Helical" evidence="8">
    <location>
        <begin position="18"/>
        <end position="38"/>
    </location>
</feature>
<evidence type="ECO:0000256" key="2">
    <source>
        <dbReference type="ARBA" id="ARBA00022475"/>
    </source>
</evidence>
<reference evidence="10 11" key="1">
    <citation type="submission" date="2014-03" db="EMBL/GenBank/DDBJ databases">
        <title>Complete genome sequence of the Radio-Resistant Rubrobacter radiotolerans RSPS-4.</title>
        <authorList>
            <person name="Egas C.C."/>
            <person name="Barroso C.C."/>
            <person name="Froufe H.J.C."/>
            <person name="Pacheco J.J."/>
            <person name="Albuquerque L.L."/>
            <person name="da Costa M.M.S."/>
        </authorList>
    </citation>
    <scope>NUCLEOTIDE SEQUENCE [LARGE SCALE GENOMIC DNA]</scope>
    <source>
        <strain evidence="10 11">RSPS-4</strain>
    </source>
</reference>
<feature type="transmembrane region" description="Helical" evidence="8">
    <location>
        <begin position="554"/>
        <end position="573"/>
    </location>
</feature>
<evidence type="ECO:0000313" key="10">
    <source>
        <dbReference type="EMBL" id="AHY46040.1"/>
    </source>
</evidence>
<keyword evidence="4 10" id="KW-0808">Transferase</keyword>
<comment type="subcellular location">
    <subcellularLocation>
        <location evidence="1">Cell membrane</location>
        <topology evidence="1">Multi-pass membrane protein</topology>
    </subcellularLocation>
</comment>
<dbReference type="PANTHER" id="PTHR33908">
    <property type="entry name" value="MANNOSYLTRANSFERASE YKCB-RELATED"/>
    <property type="match status" value="1"/>
</dbReference>
<gene>
    <name evidence="10" type="ORF">RradSPS_0757</name>
</gene>
<dbReference type="GO" id="GO:0016763">
    <property type="term" value="F:pentosyltransferase activity"/>
    <property type="evidence" value="ECO:0007669"/>
    <property type="project" value="TreeGrafter"/>
</dbReference>
<accession>A0A023X211</accession>
<feature type="transmembrane region" description="Helical" evidence="8">
    <location>
        <begin position="227"/>
        <end position="249"/>
    </location>
</feature>
<feature type="transmembrane region" description="Helical" evidence="8">
    <location>
        <begin position="192"/>
        <end position="220"/>
    </location>
</feature>
<protein>
    <submittedName>
        <fullName evidence="10">Dolichyl-phosphate-mannose-protein mannosyltransferase</fullName>
    </submittedName>
</protein>
<feature type="transmembrane region" description="Helical" evidence="8">
    <location>
        <begin position="113"/>
        <end position="131"/>
    </location>
</feature>
<proteinExistence type="predicted"/>
<dbReference type="eggNOG" id="COG1807">
    <property type="taxonomic scope" value="Bacteria"/>
</dbReference>
<keyword evidence="3 10" id="KW-0328">Glycosyltransferase</keyword>
<evidence type="ECO:0000259" key="9">
    <source>
        <dbReference type="Pfam" id="PF13231"/>
    </source>
</evidence>
<evidence type="ECO:0000256" key="1">
    <source>
        <dbReference type="ARBA" id="ARBA00004651"/>
    </source>
</evidence>
<dbReference type="STRING" id="42256.RradSPS_0757"/>
<keyword evidence="2" id="KW-1003">Cell membrane</keyword>
<feature type="transmembrane region" description="Helical" evidence="8">
    <location>
        <begin position="50"/>
        <end position="70"/>
    </location>
</feature>
<evidence type="ECO:0000256" key="7">
    <source>
        <dbReference type="ARBA" id="ARBA00023136"/>
    </source>
</evidence>
<dbReference type="PANTHER" id="PTHR33908:SF11">
    <property type="entry name" value="MEMBRANE PROTEIN"/>
    <property type="match status" value="1"/>
</dbReference>
<feature type="transmembrane region" description="Helical" evidence="8">
    <location>
        <begin position="82"/>
        <end position="101"/>
    </location>
</feature>
<dbReference type="AlphaFoldDB" id="A0A023X211"/>
<feature type="transmembrane region" description="Helical" evidence="8">
    <location>
        <begin position="348"/>
        <end position="367"/>
    </location>
</feature>
<feature type="transmembrane region" description="Helical" evidence="8">
    <location>
        <begin position="285"/>
        <end position="309"/>
    </location>
</feature>
<dbReference type="Proteomes" id="UP000025229">
    <property type="component" value="Chromosome"/>
</dbReference>
<name>A0A023X211_RUBRA</name>
<dbReference type="InterPro" id="IPR050297">
    <property type="entry name" value="LipidA_mod_glycosyltrf_83"/>
</dbReference>
<dbReference type="GO" id="GO:0005886">
    <property type="term" value="C:plasma membrane"/>
    <property type="evidence" value="ECO:0007669"/>
    <property type="project" value="UniProtKB-SubCell"/>
</dbReference>
<keyword evidence="11" id="KW-1185">Reference proteome</keyword>
<feature type="transmembrane region" description="Helical" evidence="8">
    <location>
        <begin position="163"/>
        <end position="180"/>
    </location>
</feature>
<evidence type="ECO:0000256" key="6">
    <source>
        <dbReference type="ARBA" id="ARBA00022989"/>
    </source>
</evidence>
<keyword evidence="7 8" id="KW-0472">Membrane</keyword>
<feature type="domain" description="Glycosyltransferase RgtA/B/C/D-like" evidence="9">
    <location>
        <begin position="112"/>
        <end position="249"/>
    </location>
</feature>
<feature type="transmembrane region" description="Helical" evidence="8">
    <location>
        <begin position="137"/>
        <end position="156"/>
    </location>
</feature>
<evidence type="ECO:0000256" key="8">
    <source>
        <dbReference type="SAM" id="Phobius"/>
    </source>
</evidence>
<dbReference type="KEGG" id="rrd:RradSPS_0757"/>
<keyword evidence="5 8" id="KW-0812">Transmembrane</keyword>
<keyword evidence="6 8" id="KW-1133">Transmembrane helix</keyword>
<evidence type="ECO:0000313" key="11">
    <source>
        <dbReference type="Proteomes" id="UP000025229"/>
    </source>
</evidence>
<evidence type="ECO:0000256" key="5">
    <source>
        <dbReference type="ARBA" id="ARBA00022692"/>
    </source>
</evidence>
<dbReference type="OrthoDB" id="5241389at2"/>
<evidence type="ECO:0000256" key="4">
    <source>
        <dbReference type="ARBA" id="ARBA00022679"/>
    </source>
</evidence>
<evidence type="ECO:0000256" key="3">
    <source>
        <dbReference type="ARBA" id="ARBA00022676"/>
    </source>
</evidence>
<organism evidence="10 11">
    <name type="scientific">Rubrobacter radiotolerans</name>
    <name type="common">Arthrobacter radiotolerans</name>
    <dbReference type="NCBI Taxonomy" id="42256"/>
    <lineage>
        <taxon>Bacteria</taxon>
        <taxon>Bacillati</taxon>
        <taxon>Actinomycetota</taxon>
        <taxon>Rubrobacteria</taxon>
        <taxon>Rubrobacterales</taxon>
        <taxon>Rubrobacteraceae</taxon>
        <taxon>Rubrobacter</taxon>
    </lineage>
</organism>
<dbReference type="GO" id="GO:0009103">
    <property type="term" value="P:lipopolysaccharide biosynthetic process"/>
    <property type="evidence" value="ECO:0007669"/>
    <property type="project" value="UniProtKB-ARBA"/>
</dbReference>
<feature type="transmembrane region" description="Helical" evidence="8">
    <location>
        <begin position="321"/>
        <end position="342"/>
    </location>
</feature>
<dbReference type="Pfam" id="PF13231">
    <property type="entry name" value="PMT_2"/>
    <property type="match status" value="1"/>
</dbReference>
<dbReference type="EMBL" id="CP007514">
    <property type="protein sequence ID" value="AHY46040.1"/>
    <property type="molecule type" value="Genomic_DNA"/>
</dbReference>
<dbReference type="HOGENOM" id="CLU_459176_0_0_11"/>
<sequence>MSPMDGERATCEGSGWPFYLYLAGLLLLGVATVGEIGITWDEPNYFGSSYLYLSWFGGIFSDPSGWWTSIDRYWEQSHEAPPFFKLWAGVFALAGVAFVGTENLSALGDFYRMGSYALFLFAVWAGFRFVRREFGPAAAWGTALSMPLIPPLFGFARLGQLDGAVAALYLISTVALFSLITRERVSRRRIALTGLLVGAAFATKITVFPLLPCALVFAAIFNRRREVFLRLAACFAVGGAFFFAIWPWLWRDPLPRTLDFLFWAGGLQDERFTYYLGQLWAGAPFHYPLAALVVFVPLAVALFGLLGAWRLLRSAGSPASAWLLLNLGAVLAVAASGLTPVYGGPRQFLAAFALWAVFAGVGFGYAVARLRRRYAGRRLLPAALAVYAALALPGILWTGFENSLEYYGEVVGLAPGANALGFETTYLANTYKDAVGWVNANAPEGATVYVQAGTYPVVESYRRSGQLREDLRPAYLEPIASDRFTSDREPREDSYFLFLPRQSIYTNGMLALLEKEPLFREDLGGVTLTAVYSGEQVGETLDIQGRPEVRSVGWLNALFVALGITALVGWIALRSRRPDGKEHQKEDGEDQGVP</sequence>
<feature type="transmembrane region" description="Helical" evidence="8">
    <location>
        <begin position="379"/>
        <end position="400"/>
    </location>
</feature>